<dbReference type="Proteomes" id="UP000335415">
    <property type="component" value="Unassembled WGS sequence"/>
</dbReference>
<dbReference type="OrthoDB" id="127311at2"/>
<keyword evidence="2 11" id="KW-0813">Transport</keyword>
<evidence type="ECO:0000313" key="18">
    <source>
        <dbReference type="Proteomes" id="UP000335415"/>
    </source>
</evidence>
<dbReference type="PANTHER" id="PTHR32552">
    <property type="entry name" value="FERRICHROME IRON RECEPTOR-RELATED"/>
    <property type="match status" value="1"/>
</dbReference>
<dbReference type="Pfam" id="PF07715">
    <property type="entry name" value="Plug"/>
    <property type="match status" value="1"/>
</dbReference>
<evidence type="ECO:0000259" key="16">
    <source>
        <dbReference type="Pfam" id="PF07715"/>
    </source>
</evidence>
<dbReference type="PROSITE" id="PS00430">
    <property type="entry name" value="TONB_DEPENDENT_REC_1"/>
    <property type="match status" value="1"/>
</dbReference>
<dbReference type="RefSeq" id="WP_150434566.1">
    <property type="nucleotide sequence ID" value="NZ_VYKJ01000003.1"/>
</dbReference>
<keyword evidence="3 11" id="KW-1134">Transmembrane beta strand</keyword>
<name>A0A5J5G312_9GAMM</name>
<evidence type="ECO:0000256" key="11">
    <source>
        <dbReference type="PROSITE-ProRule" id="PRU01360"/>
    </source>
</evidence>
<organism evidence="17 18">
    <name type="scientific">Affinibrenneria salicis</name>
    <dbReference type="NCBI Taxonomy" id="2590031"/>
    <lineage>
        <taxon>Bacteria</taxon>
        <taxon>Pseudomonadati</taxon>
        <taxon>Pseudomonadota</taxon>
        <taxon>Gammaproteobacteria</taxon>
        <taxon>Enterobacterales</taxon>
        <taxon>Pectobacteriaceae</taxon>
        <taxon>Affinibrenneria</taxon>
    </lineage>
</organism>
<feature type="domain" description="TonB-dependent receptor-like beta-barrel" evidence="15">
    <location>
        <begin position="301"/>
        <end position="680"/>
    </location>
</feature>
<evidence type="ECO:0000256" key="1">
    <source>
        <dbReference type="ARBA" id="ARBA00004571"/>
    </source>
</evidence>
<dbReference type="Gene3D" id="2.40.170.20">
    <property type="entry name" value="TonB-dependent receptor, beta-barrel domain"/>
    <property type="match status" value="1"/>
</dbReference>
<evidence type="ECO:0000256" key="3">
    <source>
        <dbReference type="ARBA" id="ARBA00022452"/>
    </source>
</evidence>
<evidence type="ECO:0000256" key="10">
    <source>
        <dbReference type="ARBA" id="ARBA00023237"/>
    </source>
</evidence>
<keyword evidence="7" id="KW-0406">Ion transport</keyword>
<dbReference type="PROSITE" id="PS52016">
    <property type="entry name" value="TONB_DEPENDENT_REC_3"/>
    <property type="match status" value="1"/>
</dbReference>
<accession>A0A5J5G312</accession>
<dbReference type="GO" id="GO:0009279">
    <property type="term" value="C:cell outer membrane"/>
    <property type="evidence" value="ECO:0007669"/>
    <property type="project" value="UniProtKB-SubCell"/>
</dbReference>
<evidence type="ECO:0000256" key="4">
    <source>
        <dbReference type="ARBA" id="ARBA00022496"/>
    </source>
</evidence>
<reference evidence="17 18" key="1">
    <citation type="submission" date="2019-09" db="EMBL/GenBank/DDBJ databases">
        <authorList>
            <person name="Li Y."/>
        </authorList>
    </citation>
    <scope>NUCLEOTIDE SEQUENCE [LARGE SCALE GENOMIC DNA]</scope>
    <source>
        <strain evidence="17 18">L3-3HA</strain>
    </source>
</reference>
<keyword evidence="6" id="KW-0408">Iron</keyword>
<evidence type="ECO:0000313" key="17">
    <source>
        <dbReference type="EMBL" id="KAA9001297.1"/>
    </source>
</evidence>
<dbReference type="EMBL" id="VYKJ01000003">
    <property type="protein sequence ID" value="KAA9001297.1"/>
    <property type="molecule type" value="Genomic_DNA"/>
</dbReference>
<dbReference type="InterPro" id="IPR039426">
    <property type="entry name" value="TonB-dep_rcpt-like"/>
</dbReference>
<keyword evidence="17" id="KW-0675">Receptor</keyword>
<comment type="similarity">
    <text evidence="11 13">Belongs to the TonB-dependent receptor family.</text>
</comment>
<keyword evidence="9 11" id="KW-0472">Membrane</keyword>
<dbReference type="InterPro" id="IPR012910">
    <property type="entry name" value="Plug_dom"/>
</dbReference>
<feature type="region of interest" description="Disordered" evidence="14">
    <location>
        <begin position="49"/>
        <end position="71"/>
    </location>
</feature>
<evidence type="ECO:0000256" key="8">
    <source>
        <dbReference type="ARBA" id="ARBA00023077"/>
    </source>
</evidence>
<evidence type="ECO:0000256" key="7">
    <source>
        <dbReference type="ARBA" id="ARBA00023065"/>
    </source>
</evidence>
<evidence type="ECO:0000256" key="9">
    <source>
        <dbReference type="ARBA" id="ARBA00023136"/>
    </source>
</evidence>
<proteinExistence type="inferred from homology"/>
<evidence type="ECO:0000256" key="14">
    <source>
        <dbReference type="SAM" id="MobiDB-lite"/>
    </source>
</evidence>
<dbReference type="Pfam" id="PF00593">
    <property type="entry name" value="TonB_dep_Rec_b-barrel"/>
    <property type="match status" value="1"/>
</dbReference>
<evidence type="ECO:0000256" key="5">
    <source>
        <dbReference type="ARBA" id="ARBA00022692"/>
    </source>
</evidence>
<evidence type="ECO:0000259" key="15">
    <source>
        <dbReference type="Pfam" id="PF00593"/>
    </source>
</evidence>
<evidence type="ECO:0000256" key="6">
    <source>
        <dbReference type="ARBA" id="ARBA00023004"/>
    </source>
</evidence>
<feature type="short sequence motif" description="TonB box" evidence="12">
    <location>
        <begin position="76"/>
        <end position="82"/>
    </location>
</feature>
<sequence length="717" mass="78981">MSTLHTTQRHKISVGNRGSVRLRVVGSAATLLLGAVVWPLSDARAAEEELSAGSSGDENSQKRVSAPSDSLPAMDTIVVRGEKTERSIYDTSASVEVYDERRMAAVPNASSVSDLLKQTPNVVDVGIGNDLPTIRGIDGSGPAQGANAFLNGTRPRMNMSVDGRSLTYNELAFGPQSLWDVERVEIFRGPQSYIQGRNAIAGAVVITSKDPSFEWEQAVKGAIGNHHSSQTAAMISGPVVEDQLAFRLSVDRQRRRSDADLTAYAPVGDPREIEVTTSRAKLLYNPAALPELTSRLSLNHYDTQAPQNEASSSLRFESTRPVFKTKSTSGIWDLEWEASEGINFENKLLYTNFSNHRLTPTGLQSADIDGRELQIEPLMRFGADGDTWRGLAGLRYFRGTQDEFVNFNAYYGGVNTFDDKTETASAFAELSWALHPQVDVTFAGRVEREQRKRTGGSGAVNINFDETYNVFLPKVDLAWKPLDGQTLGAKIARGYNAGGAGMTFVQPFISYTYDSEYVWNYELYSRHRLKDTRVELTTNIFYNDYKDMQLPITEGSSSVIHNAEKVETYGAEFGARWQPTRDLAMFGSAGLLKAKIKRFSAASGAEGADLPRAPAVSANVGASYLITPGLELSGNVQYSDAYYSAYDKDPRGRIGAYWITNLQLAYTFAHGRATLFAQNLFDSDKRVMTYYGASQNVDYLSEIRRPRMIGASIELTF</sequence>
<protein>
    <submittedName>
        <fullName evidence="17">TonB-dependent receptor</fullName>
    </submittedName>
</protein>
<gene>
    <name evidence="17" type="ORF">FJU30_08730</name>
</gene>
<dbReference type="PANTHER" id="PTHR32552:SF81">
    <property type="entry name" value="TONB-DEPENDENT OUTER MEMBRANE RECEPTOR"/>
    <property type="match status" value="1"/>
</dbReference>
<evidence type="ECO:0000256" key="2">
    <source>
        <dbReference type="ARBA" id="ARBA00022448"/>
    </source>
</evidence>
<dbReference type="InterPro" id="IPR036942">
    <property type="entry name" value="Beta-barrel_TonB_sf"/>
</dbReference>
<dbReference type="InterPro" id="IPR000531">
    <property type="entry name" value="Beta-barrel_TonB"/>
</dbReference>
<feature type="domain" description="TonB-dependent receptor plug" evidence="16">
    <location>
        <begin position="88"/>
        <end position="203"/>
    </location>
</feature>
<dbReference type="InterPro" id="IPR010916">
    <property type="entry name" value="TonB_box_CS"/>
</dbReference>
<evidence type="ECO:0000256" key="12">
    <source>
        <dbReference type="PROSITE-ProRule" id="PRU10143"/>
    </source>
</evidence>
<dbReference type="AlphaFoldDB" id="A0A5J5G312"/>
<comment type="subcellular location">
    <subcellularLocation>
        <location evidence="1 11">Cell outer membrane</location>
        <topology evidence="1 11">Multi-pass membrane protein</topology>
    </subcellularLocation>
</comment>
<evidence type="ECO:0000256" key="13">
    <source>
        <dbReference type="RuleBase" id="RU003357"/>
    </source>
</evidence>
<keyword evidence="4" id="KW-0410">Iron transport</keyword>
<keyword evidence="8 12" id="KW-0798">TonB box</keyword>
<dbReference type="GO" id="GO:0006826">
    <property type="term" value="P:iron ion transport"/>
    <property type="evidence" value="ECO:0007669"/>
    <property type="project" value="UniProtKB-KW"/>
</dbReference>
<keyword evidence="5 11" id="KW-0812">Transmembrane</keyword>
<comment type="caution">
    <text evidence="17">The sequence shown here is derived from an EMBL/GenBank/DDBJ whole genome shotgun (WGS) entry which is preliminary data.</text>
</comment>
<keyword evidence="10 11" id="KW-0998">Cell outer membrane</keyword>
<dbReference type="SUPFAM" id="SSF56935">
    <property type="entry name" value="Porins"/>
    <property type="match status" value="1"/>
</dbReference>
<keyword evidence="18" id="KW-1185">Reference proteome</keyword>